<reference evidence="1 2" key="1">
    <citation type="submission" date="2021-06" db="EMBL/GenBank/DDBJ databases">
        <title>Halomicroarcula sp. a new haloarchaeum isolated from saline soil.</title>
        <authorList>
            <person name="Duran-Viseras A."/>
            <person name="Sanchez-Porro C."/>
            <person name="Ventosa A."/>
        </authorList>
    </citation>
    <scope>NUCLEOTIDE SEQUENCE [LARGE SCALE GENOMIC DNA]</scope>
    <source>
        <strain evidence="1 2">F13</strain>
    </source>
</reference>
<name>A0AAW4PYB5_9EURY</name>
<protein>
    <submittedName>
        <fullName evidence="1">Uncharacterized protein</fullName>
    </submittedName>
</protein>
<keyword evidence="2" id="KW-1185">Reference proteome</keyword>
<dbReference type="AlphaFoldDB" id="A0AAW4PYB5"/>
<dbReference type="EMBL" id="RKLR01000011">
    <property type="protein sequence ID" value="MBX0325207.1"/>
    <property type="molecule type" value="Genomic_DNA"/>
</dbReference>
<comment type="caution">
    <text evidence="1">The sequence shown here is derived from an EMBL/GenBank/DDBJ whole genome shotgun (WGS) entry which is preliminary data.</text>
</comment>
<evidence type="ECO:0000313" key="1">
    <source>
        <dbReference type="EMBL" id="MBX0325207.1"/>
    </source>
</evidence>
<evidence type="ECO:0000313" key="2">
    <source>
        <dbReference type="Proteomes" id="UP001430377"/>
    </source>
</evidence>
<gene>
    <name evidence="1" type="ORF">EGH21_19460</name>
</gene>
<dbReference type="RefSeq" id="WP_220620073.1">
    <property type="nucleotide sequence ID" value="NZ_RKLR01000011.1"/>
</dbReference>
<dbReference type="Proteomes" id="UP001430377">
    <property type="component" value="Unassembled WGS sequence"/>
</dbReference>
<proteinExistence type="predicted"/>
<organism evidence="1 2">
    <name type="scientific">Haloarcula rubra</name>
    <dbReference type="NCBI Taxonomy" id="2487747"/>
    <lineage>
        <taxon>Archaea</taxon>
        <taxon>Methanobacteriati</taxon>
        <taxon>Methanobacteriota</taxon>
        <taxon>Stenosarchaea group</taxon>
        <taxon>Halobacteria</taxon>
        <taxon>Halobacteriales</taxon>
        <taxon>Haloarculaceae</taxon>
        <taxon>Haloarcula</taxon>
    </lineage>
</organism>
<sequence length="105" mass="12439">MTDLPHPRWLADQFDEYGQIRVDTWPDAVALVTQFLEMTGRVCDVDIRPRVLPGQADPVEYLVIFQRLRYDSESGWFRGDYYRWSLDWTEEERPDDVPVLTVSDD</sequence>
<accession>A0AAW4PYB5</accession>